<feature type="domain" description="Halobacterial output" evidence="1">
    <location>
        <begin position="27"/>
        <end position="94"/>
    </location>
</feature>
<dbReference type="Proteomes" id="UP000054387">
    <property type="component" value="Unassembled WGS sequence"/>
</dbReference>
<dbReference type="OrthoDB" id="221929at2157"/>
<protein>
    <recommendedName>
        <fullName evidence="1">Halobacterial output domain-containing protein</fullName>
    </recommendedName>
</protein>
<proteinExistence type="predicted"/>
<dbReference type="AlphaFoldDB" id="A0A0W1R5A6"/>
<keyword evidence="3" id="KW-1185">Reference proteome</keyword>
<dbReference type="InterPro" id="IPR040624">
    <property type="entry name" value="HalOD1"/>
</dbReference>
<evidence type="ECO:0000259" key="1">
    <source>
        <dbReference type="Pfam" id="PF18545"/>
    </source>
</evidence>
<sequence>MSGPTDEGLDSFESRITEESYQTYPLDSDSVSEVVIRAVATTIDCDPLELDQLYGTVDPDALDDLFTEGPSASPTADGQFIFSFSGCEVVISRNVVAVRRFDD</sequence>
<accession>A0A0W1R5A6</accession>
<evidence type="ECO:0000313" key="3">
    <source>
        <dbReference type="Proteomes" id="UP000054387"/>
    </source>
</evidence>
<evidence type="ECO:0000313" key="2">
    <source>
        <dbReference type="EMBL" id="KTG08423.1"/>
    </source>
</evidence>
<organism evidence="2 3">
    <name type="scientific">Haloprofundus marisrubri</name>
    <dbReference type="NCBI Taxonomy" id="1514971"/>
    <lineage>
        <taxon>Archaea</taxon>
        <taxon>Methanobacteriati</taxon>
        <taxon>Methanobacteriota</taxon>
        <taxon>Stenosarchaea group</taxon>
        <taxon>Halobacteria</taxon>
        <taxon>Halobacteriales</taxon>
        <taxon>Haloferacaceae</taxon>
        <taxon>Haloprofundus</taxon>
    </lineage>
</organism>
<gene>
    <name evidence="2" type="ORF">AUR64_19535</name>
</gene>
<comment type="caution">
    <text evidence="2">The sequence shown here is derived from an EMBL/GenBank/DDBJ whole genome shotgun (WGS) entry which is preliminary data.</text>
</comment>
<name>A0A0W1R5A6_9EURY</name>
<dbReference type="RefSeq" id="WP_058583143.1">
    <property type="nucleotide sequence ID" value="NZ_LOPU01000031.1"/>
</dbReference>
<dbReference type="Pfam" id="PF18545">
    <property type="entry name" value="HalOD1"/>
    <property type="match status" value="1"/>
</dbReference>
<reference evidence="2 3" key="1">
    <citation type="submission" date="2015-12" db="EMBL/GenBank/DDBJ databases">
        <title>Haloprofundus marisrubri gen. nov., sp. nov., an extremely halophilic archaeon isolated from the Discovery deep brine-seawater interface in the Red Sea.</title>
        <authorList>
            <person name="Zhang G."/>
            <person name="Stingl U."/>
            <person name="Rashid M."/>
        </authorList>
    </citation>
    <scope>NUCLEOTIDE SEQUENCE [LARGE SCALE GENOMIC DNA]</scope>
    <source>
        <strain evidence="2 3">SB9</strain>
    </source>
</reference>
<dbReference type="EMBL" id="LOPU01000031">
    <property type="protein sequence ID" value="KTG08423.1"/>
    <property type="molecule type" value="Genomic_DNA"/>
</dbReference>